<evidence type="ECO:0000256" key="1">
    <source>
        <dbReference type="ARBA" id="ARBA00010364"/>
    </source>
</evidence>
<proteinExistence type="inferred from homology"/>
<dbReference type="AlphaFoldDB" id="A0A8J6DNV3"/>
<dbReference type="Gene3D" id="3.30.1200.10">
    <property type="entry name" value="YggU-like"/>
    <property type="match status" value="1"/>
</dbReference>
<dbReference type="Proteomes" id="UP000700334">
    <property type="component" value="Unassembled WGS sequence"/>
</dbReference>
<sequence>MPRKAGAASKASGEPGAGGGRAALSLQGASRSRTPAPRAPAGPVAADAAGSVTVAVRARPGARASAVTGLTAEAVCVAVAAPPSEGEANAELCRYLSRVLGLRKSDVVLDKVGLRPVRGTAVTFVSRIVKASFSPHLAQPPKAESPCGAAVPAGSSWGGHAVLLPPRSQRVLRGLPRTQLAQRCRRRAAASAPGFSVGAASRLQRLPLRPLPQQKAQCVVLTWSLRPVQGGKSRDKVVKLLAPTTPEETLEKLKMQVEKE</sequence>
<organism evidence="3 4">
    <name type="scientific">Galemys pyrenaicus</name>
    <name type="common">Iberian desman</name>
    <name type="synonym">Pyrenean desman</name>
    <dbReference type="NCBI Taxonomy" id="202257"/>
    <lineage>
        <taxon>Eukaryota</taxon>
        <taxon>Metazoa</taxon>
        <taxon>Chordata</taxon>
        <taxon>Craniata</taxon>
        <taxon>Vertebrata</taxon>
        <taxon>Euteleostomi</taxon>
        <taxon>Mammalia</taxon>
        <taxon>Eutheria</taxon>
        <taxon>Laurasiatheria</taxon>
        <taxon>Eulipotyphla</taxon>
        <taxon>Talpidae</taxon>
        <taxon>Galemys</taxon>
    </lineage>
</organism>
<dbReference type="NCBIfam" id="TIGR00251">
    <property type="entry name" value="DUF167 family protein"/>
    <property type="match status" value="1"/>
</dbReference>
<dbReference type="InterPro" id="IPR003746">
    <property type="entry name" value="DUF167"/>
</dbReference>
<dbReference type="PANTHER" id="PTHR13420:SF7">
    <property type="entry name" value="UPF0235 PROTEIN C15ORF40"/>
    <property type="match status" value="1"/>
</dbReference>
<dbReference type="SMART" id="SM01152">
    <property type="entry name" value="DUF167"/>
    <property type="match status" value="1"/>
</dbReference>
<protein>
    <submittedName>
        <fullName evidence="3">UPF0235 protein C15orf40</fullName>
    </submittedName>
</protein>
<dbReference type="SUPFAM" id="SSF69786">
    <property type="entry name" value="YggU-like"/>
    <property type="match status" value="1"/>
</dbReference>
<dbReference type="EMBL" id="JAGFMF010011680">
    <property type="protein sequence ID" value="KAG8516427.1"/>
    <property type="molecule type" value="Genomic_DNA"/>
</dbReference>
<reference evidence="3" key="1">
    <citation type="journal article" date="2021" name="Evol. Appl.">
        <title>The genome of the Pyrenean desman and the effects of bottlenecks and inbreeding on the genomic landscape of an endangered species.</title>
        <authorList>
            <person name="Escoda L."/>
            <person name="Castresana J."/>
        </authorList>
    </citation>
    <scope>NUCLEOTIDE SEQUENCE</scope>
    <source>
        <strain evidence="3">IBE-C5619</strain>
    </source>
</reference>
<dbReference type="InterPro" id="IPR036591">
    <property type="entry name" value="YggU-like_sf"/>
</dbReference>
<keyword evidence="4" id="KW-1185">Reference proteome</keyword>
<name>A0A8J6DNV3_GALPY</name>
<dbReference type="GO" id="GO:0005737">
    <property type="term" value="C:cytoplasm"/>
    <property type="evidence" value="ECO:0007669"/>
    <property type="project" value="TreeGrafter"/>
</dbReference>
<feature type="region of interest" description="Disordered" evidence="2">
    <location>
        <begin position="1"/>
        <end position="45"/>
    </location>
</feature>
<gene>
    <name evidence="3" type="ORF">J0S82_016161</name>
</gene>
<feature type="compositionally biased region" description="Low complexity" evidence="2">
    <location>
        <begin position="28"/>
        <end position="45"/>
    </location>
</feature>
<evidence type="ECO:0000313" key="3">
    <source>
        <dbReference type="EMBL" id="KAG8516427.1"/>
    </source>
</evidence>
<dbReference type="OrthoDB" id="9665995at2759"/>
<comment type="caution">
    <text evidence="3">The sequence shown here is derived from an EMBL/GenBank/DDBJ whole genome shotgun (WGS) entry which is preliminary data.</text>
</comment>
<evidence type="ECO:0000256" key="2">
    <source>
        <dbReference type="SAM" id="MobiDB-lite"/>
    </source>
</evidence>
<dbReference type="PANTHER" id="PTHR13420">
    <property type="entry name" value="UPF0235 PROTEIN C15ORF40"/>
    <property type="match status" value="1"/>
</dbReference>
<dbReference type="Pfam" id="PF02594">
    <property type="entry name" value="DUF167"/>
    <property type="match status" value="1"/>
</dbReference>
<evidence type="ECO:0000313" key="4">
    <source>
        <dbReference type="Proteomes" id="UP000700334"/>
    </source>
</evidence>
<comment type="similarity">
    <text evidence="1">Belongs to the UPF0235 family.</text>
</comment>
<accession>A0A8J6DNV3</accession>